<dbReference type="SMART" id="SM00184">
    <property type="entry name" value="RING"/>
    <property type="match status" value="1"/>
</dbReference>
<keyword evidence="5" id="KW-0812">Transmembrane</keyword>
<accession>A0A6A5H9I9</accession>
<dbReference type="InterPro" id="IPR013083">
    <property type="entry name" value="Znf_RING/FYVE/PHD"/>
</dbReference>
<evidence type="ECO:0000256" key="4">
    <source>
        <dbReference type="PROSITE-ProRule" id="PRU00175"/>
    </source>
</evidence>
<evidence type="ECO:0000259" key="6">
    <source>
        <dbReference type="PROSITE" id="PS50089"/>
    </source>
</evidence>
<dbReference type="Gene3D" id="3.30.40.10">
    <property type="entry name" value="Zinc/RING finger domain, C3HC4 (zinc finger)"/>
    <property type="match status" value="1"/>
</dbReference>
<dbReference type="PANTHER" id="PTHR47156:SF9">
    <property type="entry name" value="PROTEIN CBG26870"/>
    <property type="match status" value="1"/>
</dbReference>
<dbReference type="PROSITE" id="PS50089">
    <property type="entry name" value="ZF_RING_2"/>
    <property type="match status" value="1"/>
</dbReference>
<evidence type="ECO:0000256" key="3">
    <source>
        <dbReference type="ARBA" id="ARBA00022833"/>
    </source>
</evidence>
<feature type="transmembrane region" description="Helical" evidence="5">
    <location>
        <begin position="35"/>
        <end position="56"/>
    </location>
</feature>
<dbReference type="InterPro" id="IPR001841">
    <property type="entry name" value="Znf_RING"/>
</dbReference>
<dbReference type="GO" id="GO:0008270">
    <property type="term" value="F:zinc ion binding"/>
    <property type="evidence" value="ECO:0007669"/>
    <property type="project" value="UniProtKB-KW"/>
</dbReference>
<keyword evidence="2 4" id="KW-0863">Zinc-finger</keyword>
<sequence length="337" mass="38512">MYYAALYTTPRYNYGYSGKEPNIFKFKNIVTVGQIVNFALIIFYFSIWILIGSGTFEGVVLYETPKSLIVPILSVTIIPRIFLLVYDSTTKTEEIDKCRRNLSIGYGGMALCGVAAQALTVLMRNRNNELLAYSLPCSLIALLLFLLFVSLPLEDYKMKPETKRTAQFLRIIVAIFHFVVGALLLLFTYFCSEFKVFQKASFGIIHSFLMFMPCTAEVSTSTVARVQYLRTTVPKKVEKVERNNSNLNMEDENEPKHCTSPLECSICMLRYTTTTVIPRMLTACGHTVCQRCVEKMPKEEDDVILCPFCRKRTLLPDGHAHRLPKNYAILEMIEEHF</sequence>
<feature type="transmembrane region" description="Helical" evidence="5">
    <location>
        <begin position="68"/>
        <end position="86"/>
    </location>
</feature>
<dbReference type="KEGG" id="crq:GCK72_011358"/>
<gene>
    <name evidence="7" type="ORF">GCK72_011358</name>
</gene>
<dbReference type="InterPro" id="IPR052667">
    <property type="entry name" value="E3_ubiquitin-ligase_RING"/>
</dbReference>
<dbReference type="PROSITE" id="PS00518">
    <property type="entry name" value="ZF_RING_1"/>
    <property type="match status" value="1"/>
</dbReference>
<organism evidence="7 8">
    <name type="scientific">Caenorhabditis remanei</name>
    <name type="common">Caenorhabditis vulgaris</name>
    <dbReference type="NCBI Taxonomy" id="31234"/>
    <lineage>
        <taxon>Eukaryota</taxon>
        <taxon>Metazoa</taxon>
        <taxon>Ecdysozoa</taxon>
        <taxon>Nematoda</taxon>
        <taxon>Chromadorea</taxon>
        <taxon>Rhabditida</taxon>
        <taxon>Rhabditina</taxon>
        <taxon>Rhabditomorpha</taxon>
        <taxon>Rhabditoidea</taxon>
        <taxon>Rhabditidae</taxon>
        <taxon>Peloderinae</taxon>
        <taxon>Caenorhabditis</taxon>
    </lineage>
</organism>
<feature type="transmembrane region" description="Helical" evidence="5">
    <location>
        <begin position="171"/>
        <end position="190"/>
    </location>
</feature>
<feature type="domain" description="RING-type" evidence="6">
    <location>
        <begin position="264"/>
        <end position="310"/>
    </location>
</feature>
<dbReference type="RefSeq" id="XP_053587970.1">
    <property type="nucleotide sequence ID" value="XM_053728393.1"/>
</dbReference>
<dbReference type="GeneID" id="78775169"/>
<dbReference type="EMBL" id="WUAV01000003">
    <property type="protein sequence ID" value="KAF1763093.1"/>
    <property type="molecule type" value="Genomic_DNA"/>
</dbReference>
<dbReference type="Proteomes" id="UP000483820">
    <property type="component" value="Chromosome III"/>
</dbReference>
<dbReference type="InterPro" id="IPR017907">
    <property type="entry name" value="Znf_RING_CS"/>
</dbReference>
<dbReference type="SUPFAM" id="SSF57850">
    <property type="entry name" value="RING/U-box"/>
    <property type="match status" value="1"/>
</dbReference>
<evidence type="ECO:0000256" key="5">
    <source>
        <dbReference type="SAM" id="Phobius"/>
    </source>
</evidence>
<evidence type="ECO:0000313" key="8">
    <source>
        <dbReference type="Proteomes" id="UP000483820"/>
    </source>
</evidence>
<feature type="transmembrane region" description="Helical" evidence="5">
    <location>
        <begin position="130"/>
        <end position="151"/>
    </location>
</feature>
<dbReference type="CTD" id="78775169"/>
<evidence type="ECO:0000256" key="1">
    <source>
        <dbReference type="ARBA" id="ARBA00022723"/>
    </source>
</evidence>
<evidence type="ECO:0000313" key="7">
    <source>
        <dbReference type="EMBL" id="KAF1763093.1"/>
    </source>
</evidence>
<keyword evidence="3" id="KW-0862">Zinc</keyword>
<comment type="caution">
    <text evidence="7">The sequence shown here is derived from an EMBL/GenBank/DDBJ whole genome shotgun (WGS) entry which is preliminary data.</text>
</comment>
<reference evidence="7 8" key="1">
    <citation type="submission" date="2019-12" db="EMBL/GenBank/DDBJ databases">
        <title>Chromosome-level assembly of the Caenorhabditis remanei genome.</title>
        <authorList>
            <person name="Teterina A.A."/>
            <person name="Willis J.H."/>
            <person name="Phillips P.C."/>
        </authorList>
    </citation>
    <scope>NUCLEOTIDE SEQUENCE [LARGE SCALE GENOMIC DNA]</scope>
    <source>
        <strain evidence="7 8">PX506</strain>
        <tissue evidence="7">Whole organism</tissue>
    </source>
</reference>
<dbReference type="AlphaFoldDB" id="A0A6A5H9I9"/>
<feature type="transmembrane region" description="Helical" evidence="5">
    <location>
        <begin position="106"/>
        <end position="124"/>
    </location>
</feature>
<dbReference type="Pfam" id="PF14634">
    <property type="entry name" value="zf-RING_5"/>
    <property type="match status" value="1"/>
</dbReference>
<keyword evidence="1" id="KW-0479">Metal-binding</keyword>
<evidence type="ECO:0000256" key="2">
    <source>
        <dbReference type="ARBA" id="ARBA00022771"/>
    </source>
</evidence>
<keyword evidence="5" id="KW-1133">Transmembrane helix</keyword>
<name>A0A6A5H9I9_CAERE</name>
<protein>
    <recommendedName>
        <fullName evidence="6">RING-type domain-containing protein</fullName>
    </recommendedName>
</protein>
<dbReference type="PANTHER" id="PTHR47156">
    <property type="entry name" value="PROTEIN CBG20824"/>
    <property type="match status" value="1"/>
</dbReference>
<keyword evidence="5" id="KW-0472">Membrane</keyword>
<proteinExistence type="predicted"/>